<evidence type="ECO:0000256" key="9">
    <source>
        <dbReference type="HAMAP-Rule" id="MF_00151"/>
    </source>
</evidence>
<dbReference type="InterPro" id="IPR014729">
    <property type="entry name" value="Rossmann-like_a/b/a_fold"/>
</dbReference>
<evidence type="ECO:0000313" key="13">
    <source>
        <dbReference type="EMBL" id="TBX41799.1"/>
    </source>
</evidence>
<protein>
    <recommendedName>
        <fullName evidence="9">Phosphopantetheine adenylyltransferase</fullName>
        <ecNumber evidence="9">2.7.7.3</ecNumber>
    </recommendedName>
    <alternativeName>
        <fullName evidence="9">Dephospho-CoA pyrophosphorylase</fullName>
    </alternativeName>
    <alternativeName>
        <fullName evidence="9">Pantetheine-phosphate adenylyltransferase</fullName>
        <shortName evidence="9">PPAT</shortName>
    </alternativeName>
</protein>
<feature type="binding site" evidence="9">
    <location>
        <position position="87"/>
    </location>
    <ligand>
        <name>substrate</name>
    </ligand>
</feature>
<organism evidence="13 16">
    <name type="scientific">Lactiplantibacillus paraplantarum</name>
    <dbReference type="NCBI Taxonomy" id="60520"/>
    <lineage>
        <taxon>Bacteria</taxon>
        <taxon>Bacillati</taxon>
        <taxon>Bacillota</taxon>
        <taxon>Bacilli</taxon>
        <taxon>Lactobacillales</taxon>
        <taxon>Lactobacillaceae</taxon>
        <taxon>Lactiplantibacillus</taxon>
    </lineage>
</organism>
<feature type="binding site" evidence="9">
    <location>
        <position position="17"/>
    </location>
    <ligand>
        <name>ATP</name>
        <dbReference type="ChEBI" id="CHEBI:30616"/>
    </ligand>
</feature>
<keyword evidence="2 9" id="KW-0808">Transferase</keyword>
<evidence type="ECO:0000256" key="5">
    <source>
        <dbReference type="ARBA" id="ARBA00022840"/>
    </source>
</evidence>
<evidence type="ECO:0000313" key="15">
    <source>
        <dbReference type="Proteomes" id="UP000277896"/>
    </source>
</evidence>
<dbReference type="SUPFAM" id="SSF52374">
    <property type="entry name" value="Nucleotidylyl transferase"/>
    <property type="match status" value="1"/>
</dbReference>
<evidence type="ECO:0000313" key="11">
    <source>
        <dbReference type="EMBL" id="AYJ39001.1"/>
    </source>
</evidence>
<feature type="binding site" evidence="9">
    <location>
        <begin position="123"/>
        <end position="129"/>
    </location>
    <ligand>
        <name>ATP</name>
        <dbReference type="ChEBI" id="CHEBI:30616"/>
    </ligand>
</feature>
<dbReference type="Gene3D" id="3.40.50.620">
    <property type="entry name" value="HUPs"/>
    <property type="match status" value="1"/>
</dbReference>
<evidence type="ECO:0000259" key="10">
    <source>
        <dbReference type="Pfam" id="PF01467"/>
    </source>
</evidence>
<gene>
    <name evidence="9 12" type="primary">coaD</name>
    <name evidence="13" type="ORF">EUZ87_09025</name>
    <name evidence="11" type="ORF">LP667_09305</name>
    <name evidence="12" type="ORF">LPPLD21_01151</name>
</gene>
<dbReference type="GO" id="GO:0015937">
    <property type="term" value="P:coenzyme A biosynthetic process"/>
    <property type="evidence" value="ECO:0007669"/>
    <property type="project" value="UniProtKB-UniRule"/>
</dbReference>
<comment type="catalytic activity">
    <reaction evidence="8 9">
        <text>(R)-4'-phosphopantetheine + ATP + H(+) = 3'-dephospho-CoA + diphosphate</text>
        <dbReference type="Rhea" id="RHEA:19801"/>
        <dbReference type="ChEBI" id="CHEBI:15378"/>
        <dbReference type="ChEBI" id="CHEBI:30616"/>
        <dbReference type="ChEBI" id="CHEBI:33019"/>
        <dbReference type="ChEBI" id="CHEBI:57328"/>
        <dbReference type="ChEBI" id="CHEBI:61723"/>
        <dbReference type="EC" id="2.7.7.3"/>
    </reaction>
</comment>
<comment type="function">
    <text evidence="9">Reversibly transfers an adenylyl group from ATP to 4'-phosphopantetheine, yielding dephospho-CoA (dPCoA) and pyrophosphate.</text>
</comment>
<evidence type="ECO:0000256" key="3">
    <source>
        <dbReference type="ARBA" id="ARBA00022695"/>
    </source>
</evidence>
<keyword evidence="7 9" id="KW-0173">Coenzyme A biosynthesis</keyword>
<reference evidence="11 15" key="2">
    <citation type="submission" date="2018-10" db="EMBL/GenBank/DDBJ databases">
        <title>Genome seuquencing of Lactobacillus species.</title>
        <authorList>
            <person name="Baek C."/>
            <person name="Yi H."/>
        </authorList>
    </citation>
    <scope>NUCLEOTIDE SEQUENCE [LARGE SCALE GENOMIC DNA]</scope>
    <source>
        <strain evidence="11 15">DSM 10667</strain>
    </source>
</reference>
<feature type="site" description="Transition state stabilizer" evidence="9">
    <location>
        <position position="17"/>
    </location>
</feature>
<dbReference type="Proteomes" id="UP000277896">
    <property type="component" value="Chromosome"/>
</dbReference>
<dbReference type="EC" id="2.7.7.3" evidence="9"/>
<dbReference type="NCBIfam" id="TIGR01510">
    <property type="entry name" value="coaD_prev_kdtB"/>
    <property type="match status" value="1"/>
</dbReference>
<keyword evidence="4 9" id="KW-0547">Nucleotide-binding</keyword>
<dbReference type="PANTHER" id="PTHR21342">
    <property type="entry name" value="PHOSPHOPANTETHEINE ADENYLYLTRANSFERASE"/>
    <property type="match status" value="1"/>
</dbReference>
<dbReference type="UniPathway" id="UPA00241">
    <property type="reaction ID" value="UER00355"/>
</dbReference>
<dbReference type="GO" id="GO:0004595">
    <property type="term" value="F:pantetheine-phosphate adenylyltransferase activity"/>
    <property type="evidence" value="ECO:0007669"/>
    <property type="project" value="UniProtKB-UniRule"/>
</dbReference>
<dbReference type="RefSeq" id="WP_021732073.1">
    <property type="nucleotide sequence ID" value="NZ_AVAI01000132.1"/>
</dbReference>
<dbReference type="InterPro" id="IPR001980">
    <property type="entry name" value="PPAT"/>
</dbReference>
<dbReference type="PANTHER" id="PTHR21342:SF1">
    <property type="entry name" value="PHOSPHOPANTETHEINE ADENYLYLTRANSFERASE"/>
    <property type="match status" value="1"/>
</dbReference>
<keyword evidence="5 9" id="KW-0067">ATP-binding</keyword>
<feature type="domain" description="Cytidyltransferase-like" evidence="10">
    <location>
        <begin position="5"/>
        <end position="133"/>
    </location>
</feature>
<dbReference type="Proteomes" id="UP000292648">
    <property type="component" value="Unassembled WGS sequence"/>
</dbReference>
<comment type="subunit">
    <text evidence="9">Homohexamer.</text>
</comment>
<feature type="binding site" evidence="9">
    <location>
        <position position="73"/>
    </location>
    <ligand>
        <name>substrate</name>
    </ligand>
</feature>
<dbReference type="GO" id="GO:0005524">
    <property type="term" value="F:ATP binding"/>
    <property type="evidence" value="ECO:0007669"/>
    <property type="project" value="UniProtKB-KW"/>
</dbReference>
<proteinExistence type="inferred from homology"/>
<evidence type="ECO:0000256" key="2">
    <source>
        <dbReference type="ARBA" id="ARBA00022679"/>
    </source>
</evidence>
<dbReference type="GeneID" id="79807620"/>
<evidence type="ECO:0000313" key="14">
    <source>
        <dbReference type="Proteomes" id="UP000236162"/>
    </source>
</evidence>
<evidence type="ECO:0000313" key="16">
    <source>
        <dbReference type="Proteomes" id="UP000292648"/>
    </source>
</evidence>
<dbReference type="InterPro" id="IPR004821">
    <property type="entry name" value="Cyt_trans-like"/>
</dbReference>
<keyword evidence="14" id="KW-1185">Reference proteome</keyword>
<reference evidence="13 16" key="3">
    <citation type="submission" date="2019-01" db="EMBL/GenBank/DDBJ databases">
        <title>Draft genome sequence of Lactobacillus paraplantarum OSY-TC318, a Producer of the novel lantibiotic Paraplantaracin TC318.</title>
        <authorList>
            <person name="Hussein W.E."/>
            <person name="Huang E."/>
            <person name="Yousef A.E."/>
        </authorList>
    </citation>
    <scope>NUCLEOTIDE SEQUENCE [LARGE SCALE GENOMIC DNA]</scope>
    <source>
        <strain evidence="13 16">OSY-TC318</strain>
    </source>
</reference>
<evidence type="ECO:0000256" key="4">
    <source>
        <dbReference type="ARBA" id="ARBA00022741"/>
    </source>
</evidence>
<evidence type="ECO:0000313" key="12">
    <source>
        <dbReference type="EMBL" id="GBF01619.1"/>
    </source>
</evidence>
<comment type="cofactor">
    <cofactor evidence="9">
        <name>Mg(2+)</name>
        <dbReference type="ChEBI" id="CHEBI:18420"/>
    </cofactor>
</comment>
<dbReference type="AlphaFoldDB" id="A0A2I9CLD0"/>
<dbReference type="EMBL" id="SEHH01000064">
    <property type="protein sequence ID" value="TBX41799.1"/>
    <property type="molecule type" value="Genomic_DNA"/>
</dbReference>
<keyword evidence="6 9" id="KW-0460">Magnesium</keyword>
<keyword evidence="1 9" id="KW-0963">Cytoplasm</keyword>
<name>A0A2I9CLD0_9LACO</name>
<comment type="similarity">
    <text evidence="9">Belongs to the bacterial CoaD family.</text>
</comment>
<keyword evidence="3 9" id="KW-0548">Nucleotidyltransferase</keyword>
<sequence>MVTAVFPGSFDPITRGHLDMIQRASRFVDHLIVAVMVNTSKQPLFTMAEKVAMISDEVAELPNVEVQAATGLTVDFMASVHATVLVRGLRNEQDFGYERDIAWMNKSLDETIETICLIARPPYAYFSSSLIKEVAKMGADVSKYVPTAVAQKLHQRLGNDQHD</sequence>
<comment type="pathway">
    <text evidence="9">Cofactor biosynthesis; coenzyme A biosynthesis; CoA from (R)-pantothenate: step 4/5.</text>
</comment>
<feature type="binding site" evidence="9">
    <location>
        <begin position="88"/>
        <end position="90"/>
    </location>
    <ligand>
        <name>ATP</name>
        <dbReference type="ChEBI" id="CHEBI:30616"/>
    </ligand>
</feature>
<evidence type="ECO:0000256" key="6">
    <source>
        <dbReference type="ARBA" id="ARBA00022842"/>
    </source>
</evidence>
<dbReference type="HAMAP" id="MF_00151">
    <property type="entry name" value="PPAT_bact"/>
    <property type="match status" value="1"/>
</dbReference>
<dbReference type="CDD" id="cd02163">
    <property type="entry name" value="PPAT"/>
    <property type="match status" value="1"/>
</dbReference>
<dbReference type="PRINTS" id="PR01020">
    <property type="entry name" value="LPSBIOSNTHSS"/>
</dbReference>
<feature type="binding site" evidence="9">
    <location>
        <position position="9"/>
    </location>
    <ligand>
        <name>substrate</name>
    </ligand>
</feature>
<feature type="binding site" evidence="9">
    <location>
        <begin position="9"/>
        <end position="10"/>
    </location>
    <ligand>
        <name>ATP</name>
        <dbReference type="ChEBI" id="CHEBI:30616"/>
    </ligand>
</feature>
<reference evidence="12 14" key="1">
    <citation type="submission" date="2017-04" db="EMBL/GenBank/DDBJ databases">
        <title>In vitro and in silico characterization of Lactobacillus paraplantarum D2-1, a starter culture for soymilk fermentation.</title>
        <authorList>
            <person name="Endo A."/>
            <person name="Sasaki F."/>
            <person name="Maeno S."/>
            <person name="Kanesaki Y."/>
            <person name="Kubota E."/>
            <person name="Torres G.A."/>
            <person name="Tomita S."/>
            <person name="Nakagawa J."/>
        </authorList>
    </citation>
    <scope>NUCLEOTIDE SEQUENCE [LARGE SCALE GENOMIC DNA]</scope>
    <source>
        <strain evidence="12 14">D2-1</strain>
    </source>
</reference>
<dbReference type="GO" id="GO:0005737">
    <property type="term" value="C:cytoplasm"/>
    <property type="evidence" value="ECO:0007669"/>
    <property type="project" value="UniProtKB-SubCell"/>
</dbReference>
<comment type="subcellular location">
    <subcellularLocation>
        <location evidence="9">Cytoplasm</location>
    </subcellularLocation>
</comment>
<dbReference type="Proteomes" id="UP000236162">
    <property type="component" value="Unassembled WGS sequence"/>
</dbReference>
<dbReference type="EMBL" id="BDOR01000004">
    <property type="protein sequence ID" value="GBF01619.1"/>
    <property type="molecule type" value="Genomic_DNA"/>
</dbReference>
<evidence type="ECO:0000256" key="1">
    <source>
        <dbReference type="ARBA" id="ARBA00022490"/>
    </source>
</evidence>
<feature type="binding site" evidence="9">
    <location>
        <position position="41"/>
    </location>
    <ligand>
        <name>substrate</name>
    </ligand>
</feature>
<evidence type="ECO:0000256" key="8">
    <source>
        <dbReference type="ARBA" id="ARBA00029346"/>
    </source>
</evidence>
<feature type="binding site" evidence="9">
    <location>
        <position position="98"/>
    </location>
    <ligand>
        <name>ATP</name>
        <dbReference type="ChEBI" id="CHEBI:30616"/>
    </ligand>
</feature>
<accession>A0A2I9CLD0</accession>
<dbReference type="NCBIfam" id="TIGR00125">
    <property type="entry name" value="cyt_tran_rel"/>
    <property type="match status" value="1"/>
</dbReference>
<dbReference type="EMBL" id="CP032744">
    <property type="protein sequence ID" value="AYJ39001.1"/>
    <property type="molecule type" value="Genomic_DNA"/>
</dbReference>
<dbReference type="Pfam" id="PF01467">
    <property type="entry name" value="CTP_transf_like"/>
    <property type="match status" value="1"/>
</dbReference>
<evidence type="ECO:0000256" key="7">
    <source>
        <dbReference type="ARBA" id="ARBA00022993"/>
    </source>
</evidence>